<dbReference type="EMBL" id="KN577377">
    <property type="protein sequence ID" value="KHJ82745.1"/>
    <property type="molecule type" value="Genomic_DNA"/>
</dbReference>
<accession>A0A0B1SHT0</accession>
<evidence type="ECO:0000313" key="2">
    <source>
        <dbReference type="EMBL" id="KHJ82745.1"/>
    </source>
</evidence>
<feature type="non-terminal residue" evidence="2">
    <location>
        <position position="196"/>
    </location>
</feature>
<sequence length="196" mass="21897">RARHRREFRPGNKSPKLPSSQNARISRKQDSIKPPALSSRWAPPPSAHSLSPATSTSSEETDRSQYSQFEGRHSRAVVTDHYTAVVPNRVYHVQQSSNDDERTRAVLRVTEEANELKRKEQELRRTIGYSVAKETGLPSTSRNFVDHHKANVTSPSTLPKYHHTRGTSDGNNNSIASQRTAHSLFADRQAPAAPPS</sequence>
<feature type="region of interest" description="Disordered" evidence="1">
    <location>
        <begin position="1"/>
        <end position="74"/>
    </location>
</feature>
<dbReference type="Proteomes" id="UP000053660">
    <property type="component" value="Unassembled WGS sequence"/>
</dbReference>
<protein>
    <submittedName>
        <fullName evidence="2">Uncharacterized protein</fullName>
    </submittedName>
</protein>
<feature type="compositionally biased region" description="Low complexity" evidence="1">
    <location>
        <begin position="47"/>
        <end position="58"/>
    </location>
</feature>
<gene>
    <name evidence="2" type="ORF">OESDEN_17560</name>
</gene>
<feature type="compositionally biased region" description="Polar residues" evidence="1">
    <location>
        <begin position="167"/>
        <end position="181"/>
    </location>
</feature>
<evidence type="ECO:0000256" key="1">
    <source>
        <dbReference type="SAM" id="MobiDB-lite"/>
    </source>
</evidence>
<dbReference type="AlphaFoldDB" id="A0A0B1SHT0"/>
<proteinExistence type="predicted"/>
<organism evidence="2 3">
    <name type="scientific">Oesophagostomum dentatum</name>
    <name type="common">Nodular worm</name>
    <dbReference type="NCBI Taxonomy" id="61180"/>
    <lineage>
        <taxon>Eukaryota</taxon>
        <taxon>Metazoa</taxon>
        <taxon>Ecdysozoa</taxon>
        <taxon>Nematoda</taxon>
        <taxon>Chromadorea</taxon>
        <taxon>Rhabditida</taxon>
        <taxon>Rhabditina</taxon>
        <taxon>Rhabditomorpha</taxon>
        <taxon>Strongyloidea</taxon>
        <taxon>Strongylidae</taxon>
        <taxon>Oesophagostomum</taxon>
    </lineage>
</organism>
<keyword evidence="3" id="KW-1185">Reference proteome</keyword>
<dbReference type="OrthoDB" id="5857858at2759"/>
<reference evidence="2 3" key="1">
    <citation type="submission" date="2014-03" db="EMBL/GenBank/DDBJ databases">
        <title>Draft genome of the hookworm Oesophagostomum dentatum.</title>
        <authorList>
            <person name="Mitreva M."/>
        </authorList>
    </citation>
    <scope>NUCLEOTIDE SEQUENCE [LARGE SCALE GENOMIC DNA]</scope>
    <source>
        <strain evidence="2 3">OD-Hann</strain>
    </source>
</reference>
<feature type="non-terminal residue" evidence="2">
    <location>
        <position position="1"/>
    </location>
</feature>
<feature type="region of interest" description="Disordered" evidence="1">
    <location>
        <begin position="150"/>
        <end position="196"/>
    </location>
</feature>
<name>A0A0B1SHT0_OESDE</name>
<evidence type="ECO:0000313" key="3">
    <source>
        <dbReference type="Proteomes" id="UP000053660"/>
    </source>
</evidence>